<dbReference type="AlphaFoldDB" id="A0A3M7R2S6"/>
<dbReference type="Proteomes" id="UP000276133">
    <property type="component" value="Unassembled WGS sequence"/>
</dbReference>
<proteinExistence type="predicted"/>
<reference evidence="1 2" key="1">
    <citation type="journal article" date="2018" name="Sci. Rep.">
        <title>Genomic signatures of local adaptation to the degree of environmental predictability in rotifers.</title>
        <authorList>
            <person name="Franch-Gras L."/>
            <person name="Hahn C."/>
            <person name="Garcia-Roger E.M."/>
            <person name="Carmona M.J."/>
            <person name="Serra M."/>
            <person name="Gomez A."/>
        </authorList>
    </citation>
    <scope>NUCLEOTIDE SEQUENCE [LARGE SCALE GENOMIC DNA]</scope>
    <source>
        <strain evidence="1">HYR1</strain>
    </source>
</reference>
<sequence length="60" mass="6428">MAVRGKAVQSVGRVHDDVLFDQEHAAHTGGNKPAVLLFQLARIGVRLEQLALQVGQDAVP</sequence>
<dbReference type="EMBL" id="REGN01004357">
    <property type="protein sequence ID" value="RNA17866.1"/>
    <property type="molecule type" value="Genomic_DNA"/>
</dbReference>
<organism evidence="1 2">
    <name type="scientific">Brachionus plicatilis</name>
    <name type="common">Marine rotifer</name>
    <name type="synonym">Brachionus muelleri</name>
    <dbReference type="NCBI Taxonomy" id="10195"/>
    <lineage>
        <taxon>Eukaryota</taxon>
        <taxon>Metazoa</taxon>
        <taxon>Spiralia</taxon>
        <taxon>Gnathifera</taxon>
        <taxon>Rotifera</taxon>
        <taxon>Eurotatoria</taxon>
        <taxon>Monogononta</taxon>
        <taxon>Pseudotrocha</taxon>
        <taxon>Ploima</taxon>
        <taxon>Brachionidae</taxon>
        <taxon>Brachionus</taxon>
    </lineage>
</organism>
<name>A0A3M7R2S6_BRAPC</name>
<evidence type="ECO:0000313" key="1">
    <source>
        <dbReference type="EMBL" id="RNA17866.1"/>
    </source>
</evidence>
<keyword evidence="2" id="KW-1185">Reference proteome</keyword>
<gene>
    <name evidence="1" type="ORF">BpHYR1_039414</name>
</gene>
<comment type="caution">
    <text evidence="1">The sequence shown here is derived from an EMBL/GenBank/DDBJ whole genome shotgun (WGS) entry which is preliminary data.</text>
</comment>
<accession>A0A3M7R2S6</accession>
<evidence type="ECO:0000313" key="2">
    <source>
        <dbReference type="Proteomes" id="UP000276133"/>
    </source>
</evidence>
<protein>
    <submittedName>
        <fullName evidence="1">Uncharacterized protein</fullName>
    </submittedName>
</protein>